<dbReference type="GO" id="GO:0008320">
    <property type="term" value="F:protein transmembrane transporter activity"/>
    <property type="evidence" value="ECO:0007669"/>
    <property type="project" value="TreeGrafter"/>
</dbReference>
<evidence type="ECO:0000256" key="3">
    <source>
        <dbReference type="ARBA" id="ARBA00023237"/>
    </source>
</evidence>
<keyword evidence="1" id="KW-1134">Transmembrane beta strand</keyword>
<keyword evidence="3" id="KW-0998">Cell outer membrane</keyword>
<dbReference type="Gene3D" id="2.40.160.50">
    <property type="entry name" value="membrane protein fhac: a member of the omp85/tpsb transporter family"/>
    <property type="match status" value="1"/>
</dbReference>
<dbReference type="Proteomes" id="UP000026682">
    <property type="component" value="Unassembled WGS sequence"/>
</dbReference>
<name>A0A158M0R5_9BORD</name>
<keyword evidence="2" id="KW-0812">Transmembrane</keyword>
<dbReference type="InterPro" id="IPR051544">
    <property type="entry name" value="TPS_OM_transporter"/>
</dbReference>
<evidence type="ECO:0000256" key="1">
    <source>
        <dbReference type="ARBA" id="ARBA00022452"/>
    </source>
</evidence>
<gene>
    <name evidence="6" type="ORF">L497_2511</name>
</gene>
<dbReference type="EMBL" id="JFZZ01000143">
    <property type="protein sequence ID" value="KAK87014.1"/>
    <property type="molecule type" value="Genomic_DNA"/>
</dbReference>
<dbReference type="InterPro" id="IPR013686">
    <property type="entry name" value="Polypept-transport_assoc_ShlB"/>
</dbReference>
<dbReference type="Pfam" id="PF08479">
    <property type="entry name" value="POTRA_2"/>
    <property type="match status" value="1"/>
</dbReference>
<evidence type="ECO:0000313" key="7">
    <source>
        <dbReference type="Proteomes" id="UP000026682"/>
    </source>
</evidence>
<feature type="domain" description="Haemolysin activator HlyB C-terminal" evidence="4">
    <location>
        <begin position="260"/>
        <end position="551"/>
    </location>
</feature>
<dbReference type="STRING" id="35814.BBB42_15510"/>
<dbReference type="Pfam" id="PF03865">
    <property type="entry name" value="ShlB"/>
    <property type="match status" value="1"/>
</dbReference>
<proteinExistence type="predicted"/>
<evidence type="ECO:0000313" key="6">
    <source>
        <dbReference type="EMBL" id="KAK87014.1"/>
    </source>
</evidence>
<dbReference type="AlphaFoldDB" id="A0A158M0R5"/>
<dbReference type="PATRIC" id="fig|1331206.3.peg.3491"/>
<accession>A0A158M0R5</accession>
<dbReference type="PANTHER" id="PTHR34597">
    <property type="entry name" value="SLR1661 PROTEIN"/>
    <property type="match status" value="1"/>
</dbReference>
<feature type="domain" description="Polypeptide-transport-associated ShlB-type" evidence="5">
    <location>
        <begin position="98"/>
        <end position="170"/>
    </location>
</feature>
<dbReference type="GO" id="GO:0098046">
    <property type="term" value="C:type V protein secretion system complex"/>
    <property type="evidence" value="ECO:0007669"/>
    <property type="project" value="TreeGrafter"/>
</dbReference>
<dbReference type="PANTHER" id="PTHR34597:SF6">
    <property type="entry name" value="BLR6126 PROTEIN"/>
    <property type="match status" value="1"/>
</dbReference>
<protein>
    <submittedName>
        <fullName evidence="6">POTRA domain protein, ShlB-type</fullName>
    </submittedName>
</protein>
<reference evidence="6 7" key="1">
    <citation type="submission" date="2014-03" db="EMBL/GenBank/DDBJ databases">
        <title>Genome sequence of Bordetella holmseii.</title>
        <authorList>
            <person name="Harvill E."/>
            <person name="Goodfield L.L."/>
            <person name="Ivanov Y."/>
            <person name="Meyer J.A."/>
            <person name="Newth C."/>
            <person name="Cassiday P."/>
            <person name="Tondella M.L."/>
            <person name="Liao P."/>
            <person name="Zimmerman J."/>
            <person name="Meert K."/>
            <person name="Wessel D."/>
            <person name="Berger J."/>
            <person name="Dean J.M."/>
            <person name="Holubkov R."/>
            <person name="Burr J."/>
            <person name="Liu T."/>
            <person name="Brinkac L.M."/>
            <person name="Sanka R."/>
            <person name="Kim M."/>
            <person name="Losada L."/>
        </authorList>
    </citation>
    <scope>NUCLEOTIDE SEQUENCE [LARGE SCALE GENOMIC DNA]</scope>
    <source>
        <strain evidence="6 7">CDC-H585-BH</strain>
    </source>
</reference>
<evidence type="ECO:0000259" key="5">
    <source>
        <dbReference type="Pfam" id="PF08479"/>
    </source>
</evidence>
<dbReference type="GO" id="GO:0046819">
    <property type="term" value="P:protein secretion by the type V secretion system"/>
    <property type="evidence" value="ECO:0007669"/>
    <property type="project" value="TreeGrafter"/>
</dbReference>
<evidence type="ECO:0000259" key="4">
    <source>
        <dbReference type="Pfam" id="PF03865"/>
    </source>
</evidence>
<dbReference type="Gene3D" id="3.10.20.310">
    <property type="entry name" value="membrane protein fhac"/>
    <property type="match status" value="1"/>
</dbReference>
<organism evidence="6 7">
    <name type="scientific">Bordetella holmesii CDC-H585-BH</name>
    <dbReference type="NCBI Taxonomy" id="1331206"/>
    <lineage>
        <taxon>Bacteria</taxon>
        <taxon>Pseudomonadati</taxon>
        <taxon>Pseudomonadota</taxon>
        <taxon>Betaproteobacteria</taxon>
        <taxon>Burkholderiales</taxon>
        <taxon>Alcaligenaceae</taxon>
        <taxon>Bordetella</taxon>
    </lineage>
</organism>
<keyword evidence="1" id="KW-0472">Membrane</keyword>
<dbReference type="InterPro" id="IPR005565">
    <property type="entry name" value="Hemolysn_activator_HlyB_C"/>
</dbReference>
<sequence>MQQKSWRSRIENNPQRAHAPYFKQPASMKHPVFGSLLIPVSLALFTSHAWADGPLRGNPVDALPTIERPPAAAPQTPVAPTPEQQAVAARLAQHIVPRHFDVSGVKTLPFEEVSAFLTPLAGKDITVAQLVTEVDKITALYRERGYPLSFALVQNQDFADGLVVVTVVEGYIDTVRIDGDLGNAQARLQDLAQPLLQDRPLKQATLERVLNLMRTVPGVSFTPALELPKRANGATELSVNATRKKFTGNGGVADMGTGMQPMVNVGANSLTPLGEQVRLTASVPLNTDDVRYFSADVRVPVGNDGWAIKVDGYHYQAKPRDEAIQYLGFGRKVTTDRIGVGVSYPLLLNNRRSLTGTLGVYATNAKDRYDQHNSDNWLREDSRVRAATAELRYLDVLPERSTDATVSVSKGVDSMGARAKITSNYGYQATPATDLDFTLWNLSVRQAVTLPAQFGLVLSGAGQYSSDILLSSEQVSYGSWRFGMGYPQGEISGDKGLGLSAEVNRRFNIGYKYLQALQPYALVDYARSWYNNPALKPVNPKHLSSVALGFRVTDDKYYLFDFNIAKPVGSVTANDRDRDIRFNANYSLFYDAL</sequence>
<evidence type="ECO:0000256" key="2">
    <source>
        <dbReference type="ARBA" id="ARBA00022692"/>
    </source>
</evidence>
<comment type="caution">
    <text evidence="6">The sequence shown here is derived from an EMBL/GenBank/DDBJ whole genome shotgun (WGS) entry which is preliminary data.</text>
</comment>